<dbReference type="InterPro" id="IPR039417">
    <property type="entry name" value="Peptidase_C1A_papain-like"/>
</dbReference>
<organism evidence="11 12">
    <name type="scientific">Elaeophora elaphi</name>
    <dbReference type="NCBI Taxonomy" id="1147741"/>
    <lineage>
        <taxon>Eukaryota</taxon>
        <taxon>Metazoa</taxon>
        <taxon>Ecdysozoa</taxon>
        <taxon>Nematoda</taxon>
        <taxon>Chromadorea</taxon>
        <taxon>Rhabditida</taxon>
        <taxon>Spirurina</taxon>
        <taxon>Spiruromorpha</taxon>
        <taxon>Filarioidea</taxon>
        <taxon>Onchocercidae</taxon>
        <taxon>Elaeophora</taxon>
    </lineage>
</organism>
<evidence type="ECO:0000259" key="10">
    <source>
        <dbReference type="SMART" id="SM00848"/>
    </source>
</evidence>
<feature type="compositionally biased region" description="Polar residues" evidence="8">
    <location>
        <begin position="98"/>
        <end position="108"/>
    </location>
</feature>
<feature type="region of interest" description="Disordered" evidence="8">
    <location>
        <begin position="88"/>
        <end position="108"/>
    </location>
</feature>
<feature type="domain" description="Peptidase C1A papain C-terminal" evidence="9">
    <location>
        <begin position="112"/>
        <end position="325"/>
    </location>
</feature>
<proteinExistence type="inferred from homology"/>
<dbReference type="CDD" id="cd02248">
    <property type="entry name" value="Peptidase_C1A"/>
    <property type="match status" value="1"/>
</dbReference>
<feature type="domain" description="Cathepsin propeptide inhibitor" evidence="10">
    <location>
        <begin position="17"/>
        <end position="76"/>
    </location>
</feature>
<evidence type="ECO:0000256" key="1">
    <source>
        <dbReference type="ARBA" id="ARBA00008455"/>
    </source>
</evidence>
<keyword evidence="3" id="KW-0378">Hydrolase</keyword>
<evidence type="ECO:0000313" key="11">
    <source>
        <dbReference type="Proteomes" id="UP000050640"/>
    </source>
</evidence>
<dbReference type="InterPro" id="IPR013128">
    <property type="entry name" value="Peptidase_C1A"/>
</dbReference>
<dbReference type="PROSITE" id="PS00139">
    <property type="entry name" value="THIOL_PROTEASE_CYS"/>
    <property type="match status" value="1"/>
</dbReference>
<dbReference type="InterPro" id="IPR000169">
    <property type="entry name" value="Pept_cys_AS"/>
</dbReference>
<dbReference type="FunFam" id="3.90.70.10:FF:000006">
    <property type="entry name" value="Cathepsin S"/>
    <property type="match status" value="1"/>
</dbReference>
<accession>A0A0R3S6I7</accession>
<evidence type="ECO:0000256" key="4">
    <source>
        <dbReference type="ARBA" id="ARBA00022807"/>
    </source>
</evidence>
<dbReference type="InterPro" id="IPR013201">
    <property type="entry name" value="Prot_inhib_I29"/>
</dbReference>
<keyword evidence="2" id="KW-0645">Protease</keyword>
<dbReference type="Pfam" id="PF00112">
    <property type="entry name" value="Peptidase_C1"/>
    <property type="match status" value="1"/>
</dbReference>
<dbReference type="WBParaSite" id="EEL_0001040901-mRNA-1">
    <property type="protein sequence ID" value="EEL_0001040901-mRNA-1"/>
    <property type="gene ID" value="EEL_0001040901"/>
</dbReference>
<dbReference type="GO" id="GO:0006508">
    <property type="term" value="P:proteolysis"/>
    <property type="evidence" value="ECO:0007669"/>
    <property type="project" value="UniProtKB-KW"/>
</dbReference>
<dbReference type="SMART" id="SM00645">
    <property type="entry name" value="Pept_C1"/>
    <property type="match status" value="1"/>
</dbReference>
<dbReference type="InterPro" id="IPR025661">
    <property type="entry name" value="Pept_asp_AS"/>
</dbReference>
<dbReference type="PROSITE" id="PS00640">
    <property type="entry name" value="THIOL_PROTEASE_ASN"/>
    <property type="match status" value="1"/>
</dbReference>
<keyword evidence="5" id="KW-0865">Zymogen</keyword>
<dbReference type="Proteomes" id="UP000050640">
    <property type="component" value="Unplaced"/>
</dbReference>
<evidence type="ECO:0000256" key="8">
    <source>
        <dbReference type="SAM" id="MobiDB-lite"/>
    </source>
</evidence>
<evidence type="ECO:0000259" key="9">
    <source>
        <dbReference type="SMART" id="SM00645"/>
    </source>
</evidence>
<evidence type="ECO:0000256" key="3">
    <source>
        <dbReference type="ARBA" id="ARBA00022801"/>
    </source>
</evidence>
<evidence type="ECO:0000256" key="6">
    <source>
        <dbReference type="ARBA" id="ARBA00023157"/>
    </source>
</evidence>
<dbReference type="InterPro" id="IPR038765">
    <property type="entry name" value="Papain-like_cys_pep_sf"/>
</dbReference>
<comment type="similarity">
    <text evidence="1">Belongs to the peptidase C1 family.</text>
</comment>
<evidence type="ECO:0000256" key="5">
    <source>
        <dbReference type="ARBA" id="ARBA00023145"/>
    </source>
</evidence>
<dbReference type="InterPro" id="IPR000668">
    <property type="entry name" value="Peptidase_C1A_C"/>
</dbReference>
<dbReference type="SUPFAM" id="SSF54001">
    <property type="entry name" value="Cysteine proteinases"/>
    <property type="match status" value="1"/>
</dbReference>
<protein>
    <recommendedName>
        <fullName evidence="7">Cathepsin L-like</fullName>
    </recommendedName>
</protein>
<sequence>MENDGELQAMKKLETEWNDYKTTLGKSYDPSENSLRMAIFESNELVTEKINREFEQGLVTFKTSLNDLADLTEDEFIVRNGLRLPNSTDFNQRRKSRQTSGGYYQYNRNEPLPVSVDWRENGFVTPVKNQGECGSCYAFATSAALESYVKMRTGQLIDLSPQNIVDCTWELGNNGCSGGYMPRAFEYARNYGVARELNYPYIESEQRCKWNNRIALARDNGYGQVEPGDELGLKHAVAKRGPVVVGIAASSRAFRFYQSGVFVSNSCGQPDHAVLVVGYGTHPSYGDYWIVKNSWGTGWGAGGYVYMARNRRNMCHIATTASFPI</sequence>
<dbReference type="PRINTS" id="PR00705">
    <property type="entry name" value="PAPAIN"/>
</dbReference>
<name>A0A0R3S6I7_9BILA</name>
<dbReference type="STRING" id="1147741.A0A0R3S6I7"/>
<evidence type="ECO:0000256" key="2">
    <source>
        <dbReference type="ARBA" id="ARBA00022670"/>
    </source>
</evidence>
<dbReference type="PANTHER" id="PTHR12411">
    <property type="entry name" value="CYSTEINE PROTEASE FAMILY C1-RELATED"/>
    <property type="match status" value="1"/>
</dbReference>
<reference evidence="12" key="1">
    <citation type="submission" date="2017-02" db="UniProtKB">
        <authorList>
            <consortium name="WormBaseParasite"/>
        </authorList>
    </citation>
    <scope>IDENTIFICATION</scope>
</reference>
<dbReference type="Gene3D" id="3.90.70.10">
    <property type="entry name" value="Cysteine proteinases"/>
    <property type="match status" value="1"/>
</dbReference>
<dbReference type="Pfam" id="PF08246">
    <property type="entry name" value="Inhibitor_I29"/>
    <property type="match status" value="1"/>
</dbReference>
<dbReference type="GO" id="GO:0008234">
    <property type="term" value="F:cysteine-type peptidase activity"/>
    <property type="evidence" value="ECO:0007669"/>
    <property type="project" value="UniProtKB-KW"/>
</dbReference>
<keyword evidence="11" id="KW-1185">Reference proteome</keyword>
<keyword evidence="4" id="KW-0788">Thiol protease</keyword>
<evidence type="ECO:0000313" key="12">
    <source>
        <dbReference type="WBParaSite" id="EEL_0001040901-mRNA-1"/>
    </source>
</evidence>
<keyword evidence="6" id="KW-1015">Disulfide bond</keyword>
<dbReference type="SMART" id="SM00848">
    <property type="entry name" value="Inhibitor_I29"/>
    <property type="match status" value="1"/>
</dbReference>
<evidence type="ECO:0000256" key="7">
    <source>
        <dbReference type="ARBA" id="ARBA00069138"/>
    </source>
</evidence>
<dbReference type="AlphaFoldDB" id="A0A0R3S6I7"/>